<proteinExistence type="predicted"/>
<sequence>MGKAVLSGRYELRTVLGRGGMAEVWLGFDRRLDRAVAVKILPPAGPADPSARDRFDREARTVARLSHPNIVAVHDVGTDAGSPAGGAEVSYLVMELVQGGSLADRLAAGPLPVAAAVAVAVQVCDALEAAHAAGVVHRDVKPANILFTGAAADRVKVCDFGIARVTGAGQAELTASKQVLGTSAYMAPEQATGGPVDARSDIYALGCVLYAMLVGHPPFTGGTPMQLAARHVNQPVVPASTLRPGLPPQVDRVLGALLAKRPEDRPASAARAGDLLRRLADGTEPAAVQAPPVRATAAVVAPTRAMPVTSADEPTAAGGRAGIRPAGVVLAGAGALVVAAVVTAVLVAGRAGQPSTGAAASGSPAAAAPAASSAGPAGGDPSPQRPGDALAALRGTVSVQAGAGTIDGQTARELTKRLDQVGRDIAKGDTGKAAQRVAELRTKLDEQHRDGDIQQDGYTAVAAGLDRLAASLPPPGDDD</sequence>
<dbReference type="InterPro" id="IPR054470">
    <property type="entry name" value="FIMAH_dom"/>
</dbReference>
<keyword evidence="5 13" id="KW-0418">Kinase</keyword>
<keyword evidence="6 9" id="KW-0067">ATP-binding</keyword>
<evidence type="ECO:0000256" key="2">
    <source>
        <dbReference type="ARBA" id="ARBA00022527"/>
    </source>
</evidence>
<dbReference type="PROSITE" id="PS00107">
    <property type="entry name" value="PROTEIN_KINASE_ATP"/>
    <property type="match status" value="1"/>
</dbReference>
<dbReference type="GO" id="GO:0004674">
    <property type="term" value="F:protein serine/threonine kinase activity"/>
    <property type="evidence" value="ECO:0007669"/>
    <property type="project" value="UniProtKB-KW"/>
</dbReference>
<keyword evidence="11" id="KW-0812">Transmembrane</keyword>
<dbReference type="SUPFAM" id="SSF56112">
    <property type="entry name" value="Protein kinase-like (PK-like)"/>
    <property type="match status" value="1"/>
</dbReference>
<dbReference type="InterPro" id="IPR008271">
    <property type="entry name" value="Ser/Thr_kinase_AS"/>
</dbReference>
<comment type="catalytic activity">
    <reaction evidence="8">
        <text>L-seryl-[protein] + ATP = O-phospho-L-seryl-[protein] + ADP + H(+)</text>
        <dbReference type="Rhea" id="RHEA:17989"/>
        <dbReference type="Rhea" id="RHEA-COMP:9863"/>
        <dbReference type="Rhea" id="RHEA-COMP:11604"/>
        <dbReference type="ChEBI" id="CHEBI:15378"/>
        <dbReference type="ChEBI" id="CHEBI:29999"/>
        <dbReference type="ChEBI" id="CHEBI:30616"/>
        <dbReference type="ChEBI" id="CHEBI:83421"/>
        <dbReference type="ChEBI" id="CHEBI:456216"/>
        <dbReference type="EC" id="2.7.11.1"/>
    </reaction>
</comment>
<dbReference type="InterPro" id="IPR011009">
    <property type="entry name" value="Kinase-like_dom_sf"/>
</dbReference>
<evidence type="ECO:0000256" key="10">
    <source>
        <dbReference type="SAM" id="MobiDB-lite"/>
    </source>
</evidence>
<feature type="compositionally biased region" description="Low complexity" evidence="10">
    <location>
        <begin position="353"/>
        <end position="382"/>
    </location>
</feature>
<name>A0A9Q9IM24_9ACTN</name>
<dbReference type="Pfam" id="PF22888">
    <property type="entry name" value="FIMAH"/>
    <property type="match status" value="1"/>
</dbReference>
<evidence type="ECO:0000256" key="8">
    <source>
        <dbReference type="ARBA" id="ARBA00048679"/>
    </source>
</evidence>
<keyword evidence="3" id="KW-0808">Transferase</keyword>
<dbReference type="PANTHER" id="PTHR43289:SF6">
    <property type="entry name" value="SERINE_THREONINE-PROTEIN KINASE NEKL-3"/>
    <property type="match status" value="1"/>
</dbReference>
<evidence type="ECO:0000256" key="5">
    <source>
        <dbReference type="ARBA" id="ARBA00022777"/>
    </source>
</evidence>
<dbReference type="Pfam" id="PF00069">
    <property type="entry name" value="Pkinase"/>
    <property type="match status" value="1"/>
</dbReference>
<dbReference type="RefSeq" id="WP_162189931.1">
    <property type="nucleotide sequence ID" value="NZ_CP073767.1"/>
</dbReference>
<evidence type="ECO:0000256" key="1">
    <source>
        <dbReference type="ARBA" id="ARBA00012513"/>
    </source>
</evidence>
<protein>
    <recommendedName>
        <fullName evidence="1">non-specific serine/threonine protein kinase</fullName>
        <ecNumber evidence="1">2.7.11.1</ecNumber>
    </recommendedName>
</protein>
<dbReference type="Gene3D" id="1.10.510.10">
    <property type="entry name" value="Transferase(Phosphotransferase) domain 1"/>
    <property type="match status" value="1"/>
</dbReference>
<dbReference type="AlphaFoldDB" id="A0A9Q9IM24"/>
<dbReference type="EMBL" id="CP073767">
    <property type="protein sequence ID" value="UWZ58051.1"/>
    <property type="molecule type" value="Genomic_DNA"/>
</dbReference>
<gene>
    <name evidence="13" type="ORF">Daura_18905</name>
</gene>
<evidence type="ECO:0000256" key="3">
    <source>
        <dbReference type="ARBA" id="ARBA00022679"/>
    </source>
</evidence>
<dbReference type="EC" id="2.7.11.1" evidence="1"/>
<evidence type="ECO:0000256" key="11">
    <source>
        <dbReference type="SAM" id="Phobius"/>
    </source>
</evidence>
<dbReference type="Proteomes" id="UP001058003">
    <property type="component" value="Chromosome"/>
</dbReference>
<dbReference type="CDD" id="cd14014">
    <property type="entry name" value="STKc_PknB_like"/>
    <property type="match status" value="1"/>
</dbReference>
<dbReference type="GO" id="GO:0045717">
    <property type="term" value="P:negative regulation of fatty acid biosynthetic process"/>
    <property type="evidence" value="ECO:0007669"/>
    <property type="project" value="UniProtKB-ARBA"/>
</dbReference>
<feature type="region of interest" description="Disordered" evidence="10">
    <location>
        <begin position="353"/>
        <end position="388"/>
    </location>
</feature>
<dbReference type="PROSITE" id="PS00108">
    <property type="entry name" value="PROTEIN_KINASE_ST"/>
    <property type="match status" value="1"/>
</dbReference>
<keyword evidence="11" id="KW-1133">Transmembrane helix</keyword>
<dbReference type="FunFam" id="3.30.200.20:FF:000035">
    <property type="entry name" value="Serine/threonine protein kinase Stk1"/>
    <property type="match status" value="1"/>
</dbReference>
<accession>A0A9Q9IM24</accession>
<dbReference type="GO" id="GO:0005524">
    <property type="term" value="F:ATP binding"/>
    <property type="evidence" value="ECO:0007669"/>
    <property type="project" value="UniProtKB-UniRule"/>
</dbReference>
<dbReference type="InterPro" id="IPR000719">
    <property type="entry name" value="Prot_kinase_dom"/>
</dbReference>
<reference evidence="13" key="1">
    <citation type="submission" date="2021-04" db="EMBL/GenBank/DDBJ databases">
        <title>Dactylosporangium aurantiacum NRRL B-8018 full assembly.</title>
        <authorList>
            <person name="Hartkoorn R.C."/>
            <person name="Beaudoing E."/>
            <person name="Hot D."/>
        </authorList>
    </citation>
    <scope>NUCLEOTIDE SEQUENCE</scope>
    <source>
        <strain evidence="13">NRRL B-8018</strain>
    </source>
</reference>
<keyword evidence="4 9" id="KW-0547">Nucleotide-binding</keyword>
<evidence type="ECO:0000256" key="4">
    <source>
        <dbReference type="ARBA" id="ARBA00022741"/>
    </source>
</evidence>
<dbReference type="PROSITE" id="PS50011">
    <property type="entry name" value="PROTEIN_KINASE_DOM"/>
    <property type="match status" value="1"/>
</dbReference>
<comment type="catalytic activity">
    <reaction evidence="7">
        <text>L-threonyl-[protein] + ATP = O-phospho-L-threonyl-[protein] + ADP + H(+)</text>
        <dbReference type="Rhea" id="RHEA:46608"/>
        <dbReference type="Rhea" id="RHEA-COMP:11060"/>
        <dbReference type="Rhea" id="RHEA-COMP:11605"/>
        <dbReference type="ChEBI" id="CHEBI:15378"/>
        <dbReference type="ChEBI" id="CHEBI:30013"/>
        <dbReference type="ChEBI" id="CHEBI:30616"/>
        <dbReference type="ChEBI" id="CHEBI:61977"/>
        <dbReference type="ChEBI" id="CHEBI:456216"/>
        <dbReference type="EC" id="2.7.11.1"/>
    </reaction>
</comment>
<evidence type="ECO:0000256" key="9">
    <source>
        <dbReference type="PROSITE-ProRule" id="PRU10141"/>
    </source>
</evidence>
<dbReference type="SMART" id="SM00220">
    <property type="entry name" value="S_TKc"/>
    <property type="match status" value="1"/>
</dbReference>
<feature type="domain" description="Protein kinase" evidence="12">
    <location>
        <begin position="10"/>
        <end position="276"/>
    </location>
</feature>
<evidence type="ECO:0000256" key="7">
    <source>
        <dbReference type="ARBA" id="ARBA00047899"/>
    </source>
</evidence>
<keyword evidence="11" id="KW-0472">Membrane</keyword>
<dbReference type="PANTHER" id="PTHR43289">
    <property type="entry name" value="MITOGEN-ACTIVATED PROTEIN KINASE KINASE KINASE 20-RELATED"/>
    <property type="match status" value="1"/>
</dbReference>
<dbReference type="KEGG" id="daur:Daura_18905"/>
<feature type="binding site" evidence="9">
    <location>
        <position position="39"/>
    </location>
    <ligand>
        <name>ATP</name>
        <dbReference type="ChEBI" id="CHEBI:30616"/>
    </ligand>
</feature>
<organism evidence="13 14">
    <name type="scientific">Dactylosporangium aurantiacum</name>
    <dbReference type="NCBI Taxonomy" id="35754"/>
    <lineage>
        <taxon>Bacteria</taxon>
        <taxon>Bacillati</taxon>
        <taxon>Actinomycetota</taxon>
        <taxon>Actinomycetes</taxon>
        <taxon>Micromonosporales</taxon>
        <taxon>Micromonosporaceae</taxon>
        <taxon>Dactylosporangium</taxon>
    </lineage>
</organism>
<keyword evidence="2 13" id="KW-0723">Serine/threonine-protein kinase</keyword>
<feature type="transmembrane region" description="Helical" evidence="11">
    <location>
        <begin position="328"/>
        <end position="348"/>
    </location>
</feature>
<dbReference type="Gene3D" id="3.30.200.20">
    <property type="entry name" value="Phosphorylase Kinase, domain 1"/>
    <property type="match status" value="1"/>
</dbReference>
<keyword evidence="14" id="KW-1185">Reference proteome</keyword>
<dbReference type="InterPro" id="IPR017441">
    <property type="entry name" value="Protein_kinase_ATP_BS"/>
</dbReference>
<evidence type="ECO:0000313" key="14">
    <source>
        <dbReference type="Proteomes" id="UP001058003"/>
    </source>
</evidence>
<evidence type="ECO:0000313" key="13">
    <source>
        <dbReference type="EMBL" id="UWZ58051.1"/>
    </source>
</evidence>
<evidence type="ECO:0000259" key="12">
    <source>
        <dbReference type="PROSITE" id="PS50011"/>
    </source>
</evidence>
<evidence type="ECO:0000256" key="6">
    <source>
        <dbReference type="ARBA" id="ARBA00022840"/>
    </source>
</evidence>
<dbReference type="FunFam" id="1.10.510.10:FF:000021">
    <property type="entry name" value="Serine/threonine protein kinase"/>
    <property type="match status" value="1"/>
</dbReference>